<evidence type="ECO:0000259" key="14">
    <source>
        <dbReference type="PROSITE" id="PS50957"/>
    </source>
</evidence>
<feature type="active site" evidence="11 12">
    <location>
        <position position="134"/>
    </location>
</feature>
<evidence type="ECO:0000256" key="10">
    <source>
        <dbReference type="ARBA" id="ARBA00023242"/>
    </source>
</evidence>
<dbReference type="Pfam" id="PF16619">
    <property type="entry name" value="SUIM_assoc"/>
    <property type="match status" value="1"/>
</dbReference>
<dbReference type="PROSITE" id="PS50330">
    <property type="entry name" value="UIM"/>
    <property type="match status" value="1"/>
</dbReference>
<dbReference type="RefSeq" id="XP_032819912.1">
    <property type="nucleotide sequence ID" value="XM_032964021.1"/>
</dbReference>
<keyword evidence="10" id="KW-0539">Nucleus</keyword>
<dbReference type="GO" id="GO:0016579">
    <property type="term" value="P:protein deubiquitination"/>
    <property type="evidence" value="ECO:0007669"/>
    <property type="project" value="InterPro"/>
</dbReference>
<dbReference type="Gene3D" id="3.90.70.40">
    <property type="match status" value="1"/>
</dbReference>
<dbReference type="InterPro" id="IPR033865">
    <property type="entry name" value="Ataxin-3"/>
</dbReference>
<dbReference type="PANTHER" id="PTHR14159:SF0">
    <property type="entry name" value="ATAXIN-3-RELATED"/>
    <property type="match status" value="1"/>
</dbReference>
<feature type="active site" evidence="12">
    <location>
        <position position="14"/>
    </location>
</feature>
<reference evidence="16" key="1">
    <citation type="submission" date="2025-08" db="UniProtKB">
        <authorList>
            <consortium name="RefSeq"/>
        </authorList>
    </citation>
    <scope>IDENTIFICATION</scope>
    <source>
        <tissue evidence="16">Sperm</tissue>
    </source>
</reference>
<dbReference type="Pfam" id="PF02099">
    <property type="entry name" value="Josephin"/>
    <property type="match status" value="1"/>
</dbReference>
<sequence length="430" mass="47775">MDAIFHEKQEGSLCAQHCLNSLLQGPYFTAVDLSTLAVQLDEAERLRMAEGGITSQEYQRFMEQPSGNMDDSGFFSIQVINSALGVWGLEMAPVNARHFQRSHIELLKEMAFICNYKEHWLTVRKLGNQWFNLNSLLSGPELISDTYLSLFLAQLQQEGYAIFAVRGSFPECEADQLLRLMPAVQNERPRLLSELAASGSGRRAAESHRWGFGPAGRGAGLSITPHIMRLLGTLGLVDRPRRGEASRQGDTKSTKMQKQEINDLEQAMADSQAHPGGPSGAAESESTEERENLRRALEMSQQQMDEEDEQADLRRAIQLSMQGASRHHALLPDPRAEGVPPRPAPLAEPEALDAEELRRKRQMFFEKQQQQQQKEESEGSMTPDLCAEGSLASSSSPEEEPRAPQHGKPGACAQTTGKLHHWTSFASTKI</sequence>
<dbReference type="InterPro" id="IPR003903">
    <property type="entry name" value="UIM_dom"/>
</dbReference>
<feature type="active site" description="Nucleophile" evidence="11">
    <location>
        <position position="14"/>
    </location>
</feature>
<evidence type="ECO:0000256" key="6">
    <source>
        <dbReference type="ARBA" id="ARBA00022801"/>
    </source>
</evidence>
<dbReference type="InterPro" id="IPR006155">
    <property type="entry name" value="Josephin"/>
</dbReference>
<evidence type="ECO:0000256" key="12">
    <source>
        <dbReference type="PROSITE-ProRule" id="PRU00331"/>
    </source>
</evidence>
<dbReference type="Gene3D" id="1.10.287.10">
    <property type="entry name" value="S15/NS1, RNA-binding"/>
    <property type="match status" value="1"/>
</dbReference>
<dbReference type="PANTHER" id="PTHR14159">
    <property type="entry name" value="ATAXIN-3-RELATED"/>
    <property type="match status" value="1"/>
</dbReference>
<dbReference type="CTD" id="4287"/>
<feature type="region of interest" description="Disordered" evidence="13">
    <location>
        <begin position="268"/>
        <end position="294"/>
    </location>
</feature>
<dbReference type="Proteomes" id="UP001318040">
    <property type="component" value="Chromosome 31"/>
</dbReference>
<dbReference type="PRINTS" id="PR01233">
    <property type="entry name" value="JOSEPHIN"/>
</dbReference>
<feature type="compositionally biased region" description="Low complexity" evidence="13">
    <location>
        <begin position="387"/>
        <end position="396"/>
    </location>
</feature>
<dbReference type="SMART" id="SM01246">
    <property type="entry name" value="Josephin"/>
    <property type="match status" value="1"/>
</dbReference>
<dbReference type="Pfam" id="PF02809">
    <property type="entry name" value="UIM"/>
    <property type="match status" value="2"/>
</dbReference>
<keyword evidence="5" id="KW-0833">Ubl conjugation pathway</keyword>
<feature type="active site" description="Proton acceptor" evidence="11">
    <location>
        <position position="119"/>
    </location>
</feature>
<accession>A0AAJ7TL67</accession>
<dbReference type="FunFam" id="1.10.287.10:FF:000023">
    <property type="entry name" value="Ataxin 3 variant ref"/>
    <property type="match status" value="1"/>
</dbReference>
<dbReference type="GO" id="GO:0006508">
    <property type="term" value="P:proteolysis"/>
    <property type="evidence" value="ECO:0007669"/>
    <property type="project" value="UniProtKB-KW"/>
</dbReference>
<keyword evidence="7" id="KW-0788">Thiol protease</keyword>
<dbReference type="AlphaFoldDB" id="A0AAJ7TL67"/>
<evidence type="ECO:0000256" key="13">
    <source>
        <dbReference type="SAM" id="MobiDB-lite"/>
    </source>
</evidence>
<evidence type="ECO:0000256" key="7">
    <source>
        <dbReference type="ARBA" id="ARBA00022807"/>
    </source>
</evidence>
<evidence type="ECO:0000256" key="9">
    <source>
        <dbReference type="ARBA" id="ARBA00023163"/>
    </source>
</evidence>
<keyword evidence="8" id="KW-0805">Transcription regulation</keyword>
<dbReference type="PROSITE" id="PS50957">
    <property type="entry name" value="JOSEPHIN"/>
    <property type="match status" value="1"/>
</dbReference>
<evidence type="ECO:0000256" key="2">
    <source>
        <dbReference type="ARBA" id="ARBA00004123"/>
    </source>
</evidence>
<gene>
    <name evidence="16" type="primary">ATXN3</name>
</gene>
<name>A0AAJ7TL67_PETMA</name>
<dbReference type="GO" id="GO:0004843">
    <property type="term" value="F:cysteine-type deubiquitinase activity"/>
    <property type="evidence" value="ECO:0007669"/>
    <property type="project" value="UniProtKB-EC"/>
</dbReference>
<evidence type="ECO:0000256" key="1">
    <source>
        <dbReference type="ARBA" id="ARBA00000707"/>
    </source>
</evidence>
<comment type="subcellular location">
    <subcellularLocation>
        <location evidence="2">Nucleus</location>
    </subcellularLocation>
</comment>
<organism evidence="15 16">
    <name type="scientific">Petromyzon marinus</name>
    <name type="common">Sea lamprey</name>
    <dbReference type="NCBI Taxonomy" id="7757"/>
    <lineage>
        <taxon>Eukaryota</taxon>
        <taxon>Metazoa</taxon>
        <taxon>Chordata</taxon>
        <taxon>Craniata</taxon>
        <taxon>Vertebrata</taxon>
        <taxon>Cyclostomata</taxon>
        <taxon>Hyperoartia</taxon>
        <taxon>Petromyzontiformes</taxon>
        <taxon>Petromyzontidae</taxon>
        <taxon>Petromyzon</taxon>
    </lineage>
</organism>
<proteinExistence type="predicted"/>
<feature type="domain" description="Josephin" evidence="14">
    <location>
        <begin position="1"/>
        <end position="180"/>
    </location>
</feature>
<evidence type="ECO:0000313" key="15">
    <source>
        <dbReference type="Proteomes" id="UP001318040"/>
    </source>
</evidence>
<feature type="active site" evidence="12">
    <location>
        <position position="119"/>
    </location>
</feature>
<feature type="region of interest" description="Disordered" evidence="13">
    <location>
        <begin position="239"/>
        <end position="258"/>
    </location>
</feature>
<evidence type="ECO:0000256" key="3">
    <source>
        <dbReference type="ARBA" id="ARBA00012759"/>
    </source>
</evidence>
<evidence type="ECO:0000256" key="8">
    <source>
        <dbReference type="ARBA" id="ARBA00023015"/>
    </source>
</evidence>
<evidence type="ECO:0000256" key="11">
    <source>
        <dbReference type="PIRSR" id="PIRSR633865-1"/>
    </source>
</evidence>
<protein>
    <recommendedName>
        <fullName evidence="3">ubiquitinyl hydrolase 1</fullName>
        <ecNumber evidence="3">3.4.19.12</ecNumber>
    </recommendedName>
</protein>
<evidence type="ECO:0000256" key="5">
    <source>
        <dbReference type="ARBA" id="ARBA00022786"/>
    </source>
</evidence>
<evidence type="ECO:0000313" key="16">
    <source>
        <dbReference type="RefSeq" id="XP_032819912.1"/>
    </source>
</evidence>
<dbReference type="SMART" id="SM00726">
    <property type="entry name" value="UIM"/>
    <property type="match status" value="2"/>
</dbReference>
<keyword evidence="4" id="KW-0645">Protease</keyword>
<keyword evidence="9" id="KW-0804">Transcription</keyword>
<dbReference type="GO" id="GO:0005634">
    <property type="term" value="C:nucleus"/>
    <property type="evidence" value="ECO:0007669"/>
    <property type="project" value="UniProtKB-SubCell"/>
</dbReference>
<dbReference type="FunFam" id="3.90.70.40:FF:000005">
    <property type="entry name" value="Ataxin 3"/>
    <property type="match status" value="1"/>
</dbReference>
<feature type="region of interest" description="Disordered" evidence="13">
    <location>
        <begin position="331"/>
        <end position="430"/>
    </location>
</feature>
<dbReference type="EC" id="3.4.19.12" evidence="3"/>
<keyword evidence="15" id="KW-1185">Reference proteome</keyword>
<dbReference type="GeneID" id="116947832"/>
<keyword evidence="6 12" id="KW-0378">Hydrolase</keyword>
<comment type="catalytic activity">
    <reaction evidence="1">
        <text>Thiol-dependent hydrolysis of ester, thioester, amide, peptide and isopeptide bonds formed by the C-terminal Gly of ubiquitin (a 76-residue protein attached to proteins as an intracellular targeting signal).</text>
        <dbReference type="EC" id="3.4.19.12"/>
    </reaction>
</comment>
<evidence type="ECO:0000256" key="4">
    <source>
        <dbReference type="ARBA" id="ARBA00022670"/>
    </source>
</evidence>